<dbReference type="AlphaFoldDB" id="C5BQP2"/>
<keyword evidence="7" id="KW-1185">Reference proteome</keyword>
<dbReference type="EMBL" id="CP001614">
    <property type="protein sequence ID" value="ACR13900.1"/>
    <property type="molecule type" value="Genomic_DNA"/>
</dbReference>
<dbReference type="GO" id="GO:0016811">
    <property type="term" value="F:hydrolase activity, acting on carbon-nitrogen (but not peptide) bonds, in linear amides"/>
    <property type="evidence" value="ECO:0007669"/>
    <property type="project" value="InterPro"/>
</dbReference>
<evidence type="ECO:0000256" key="1">
    <source>
        <dbReference type="ARBA" id="ARBA00001947"/>
    </source>
</evidence>
<keyword evidence="4" id="KW-0862">Zinc</keyword>
<feature type="domain" description="Succinylglutamate desuccinylase/Aspartoacylase catalytic" evidence="5">
    <location>
        <begin position="44"/>
        <end position="224"/>
    </location>
</feature>
<dbReference type="STRING" id="377629.TERTU_3385"/>
<dbReference type="eggNOG" id="COG3608">
    <property type="taxonomic scope" value="Bacteria"/>
</dbReference>
<dbReference type="HOGENOM" id="CLU_035605_0_1_6"/>
<dbReference type="GO" id="GO:0046872">
    <property type="term" value="F:metal ion binding"/>
    <property type="evidence" value="ECO:0007669"/>
    <property type="project" value="UniProtKB-KW"/>
</dbReference>
<dbReference type="InterPro" id="IPR053138">
    <property type="entry name" value="N-alpha-Ac-DABA_deacetylase"/>
</dbReference>
<sequence length="348" mass="38144">MEELVINGISIKPGSTTHLELPVADLYTGTEMQMPVYVTRARKPGPCVFACAAIHGDELNGIEIIRRLIHTKSFKLTAGTFIAVPMVNVYGVLSQSRYLPDRRDLNRSFPGSPKGALAGRVADRFLNEIVLKCDYGIDLHTGAIHRSNLPQVRADLTDPETRALAHAFGVPVLLNAELREGSLRETAVKSGVKVLLYEAGQALRFDELAIKAGVRGIFNILSHLNMLPPRKATRRPKVEPFEARKSAWIRAEDSGIVRMYKNLGDQVCTGDLLAEIGTPFGETVVAVRADRDGIIIGKQNIPLVQEGEAMFHLAFFNEADEDVAEHIEILQDTLLADGIVPPIGDEPL</sequence>
<keyword evidence="2" id="KW-0479">Metal-binding</keyword>
<keyword evidence="3" id="KW-0378">Hydrolase</keyword>
<dbReference type="OrthoDB" id="9782876at2"/>
<protein>
    <submittedName>
        <fullName evidence="6">Succinylglutamate desuccinylase / Aspartoacylase family protein</fullName>
    </submittedName>
</protein>
<proteinExistence type="predicted"/>
<gene>
    <name evidence="6" type="ordered locus">TERTU_3385</name>
</gene>
<dbReference type="KEGG" id="ttu:TERTU_3385"/>
<dbReference type="Pfam" id="PF24827">
    <property type="entry name" value="AstE_AspA_cat"/>
    <property type="match status" value="1"/>
</dbReference>
<comment type="cofactor">
    <cofactor evidence="1">
        <name>Zn(2+)</name>
        <dbReference type="ChEBI" id="CHEBI:29105"/>
    </cofactor>
</comment>
<name>C5BQP2_TERTT</name>
<dbReference type="Proteomes" id="UP000009080">
    <property type="component" value="Chromosome"/>
</dbReference>
<evidence type="ECO:0000313" key="7">
    <source>
        <dbReference type="Proteomes" id="UP000009080"/>
    </source>
</evidence>
<dbReference type="CDD" id="cd06251">
    <property type="entry name" value="M14_ASTE_ASPA-like"/>
    <property type="match status" value="1"/>
</dbReference>
<dbReference type="GO" id="GO:0016788">
    <property type="term" value="F:hydrolase activity, acting on ester bonds"/>
    <property type="evidence" value="ECO:0007669"/>
    <property type="project" value="InterPro"/>
</dbReference>
<dbReference type="InterPro" id="IPR055438">
    <property type="entry name" value="AstE_AspA_cat"/>
</dbReference>
<dbReference type="PANTHER" id="PTHR37326:SF2">
    <property type="entry name" value="SUCCINYLGLUTAMATE DESUCCINYLASE_ASPARTOACYLASE FAMILY PROTEIN"/>
    <property type="match status" value="1"/>
</dbReference>
<evidence type="ECO:0000256" key="4">
    <source>
        <dbReference type="ARBA" id="ARBA00022833"/>
    </source>
</evidence>
<dbReference type="SUPFAM" id="SSF53187">
    <property type="entry name" value="Zn-dependent exopeptidases"/>
    <property type="match status" value="1"/>
</dbReference>
<evidence type="ECO:0000313" key="6">
    <source>
        <dbReference type="EMBL" id="ACR13900.1"/>
    </source>
</evidence>
<evidence type="ECO:0000259" key="5">
    <source>
        <dbReference type="Pfam" id="PF24827"/>
    </source>
</evidence>
<dbReference type="RefSeq" id="WP_015820015.1">
    <property type="nucleotide sequence ID" value="NC_012997.1"/>
</dbReference>
<evidence type="ECO:0000256" key="2">
    <source>
        <dbReference type="ARBA" id="ARBA00022723"/>
    </source>
</evidence>
<evidence type="ECO:0000256" key="3">
    <source>
        <dbReference type="ARBA" id="ARBA00022801"/>
    </source>
</evidence>
<reference evidence="6 7" key="1">
    <citation type="journal article" date="2009" name="PLoS ONE">
        <title>The complete genome of Teredinibacter turnerae T7901: an intracellular endosymbiont of marine wood-boring bivalves (shipworms).</title>
        <authorList>
            <person name="Yang J.C."/>
            <person name="Madupu R."/>
            <person name="Durkin A.S."/>
            <person name="Ekborg N.A."/>
            <person name="Pedamallu C.S."/>
            <person name="Hostetler J.B."/>
            <person name="Radune D."/>
            <person name="Toms B.S."/>
            <person name="Henrissat B."/>
            <person name="Coutinho P.M."/>
            <person name="Schwarz S."/>
            <person name="Field L."/>
            <person name="Trindade-Silva A.E."/>
            <person name="Soares C.A.G."/>
            <person name="Elshahawi S."/>
            <person name="Hanora A."/>
            <person name="Schmidt E.W."/>
            <person name="Haygood M.G."/>
            <person name="Posfai J."/>
            <person name="Benner J."/>
            <person name="Madinger C."/>
            <person name="Nove J."/>
            <person name="Anton B."/>
            <person name="Chaudhary K."/>
            <person name="Foster J."/>
            <person name="Holman A."/>
            <person name="Kumar S."/>
            <person name="Lessard P.A."/>
            <person name="Luyten Y.A."/>
            <person name="Slatko B."/>
            <person name="Wood N."/>
            <person name="Wu B."/>
            <person name="Teplitski M."/>
            <person name="Mougous J.D."/>
            <person name="Ward N."/>
            <person name="Eisen J.A."/>
            <person name="Badger J.H."/>
            <person name="Distel D.L."/>
        </authorList>
    </citation>
    <scope>NUCLEOTIDE SEQUENCE [LARGE SCALE GENOMIC DNA]</scope>
    <source>
        <strain evidence="7">ATCC 39867 / T7901</strain>
    </source>
</reference>
<accession>C5BQP2</accession>
<dbReference type="InterPro" id="IPR043795">
    <property type="entry name" value="N-alpha-Ac-DABA-like"/>
</dbReference>
<organism evidence="6 7">
    <name type="scientific">Teredinibacter turnerae (strain ATCC 39867 / T7901)</name>
    <dbReference type="NCBI Taxonomy" id="377629"/>
    <lineage>
        <taxon>Bacteria</taxon>
        <taxon>Pseudomonadati</taxon>
        <taxon>Pseudomonadota</taxon>
        <taxon>Gammaproteobacteria</taxon>
        <taxon>Cellvibrionales</taxon>
        <taxon>Cellvibrionaceae</taxon>
        <taxon>Teredinibacter</taxon>
    </lineage>
</organism>
<dbReference type="Gene3D" id="3.40.630.10">
    <property type="entry name" value="Zn peptidases"/>
    <property type="match status" value="1"/>
</dbReference>
<dbReference type="PANTHER" id="PTHR37326">
    <property type="entry name" value="BLL3975 PROTEIN"/>
    <property type="match status" value="1"/>
</dbReference>
<dbReference type="PIRSF" id="PIRSF039012">
    <property type="entry name" value="ASP"/>
    <property type="match status" value="1"/>
</dbReference>